<organism evidence="1 2">
    <name type="scientific">Neomoorella glycerini</name>
    <dbReference type="NCBI Taxonomy" id="55779"/>
    <lineage>
        <taxon>Bacteria</taxon>
        <taxon>Bacillati</taxon>
        <taxon>Bacillota</taxon>
        <taxon>Clostridia</taxon>
        <taxon>Neomoorellales</taxon>
        <taxon>Neomoorellaceae</taxon>
        <taxon>Neomoorella</taxon>
    </lineage>
</organism>
<gene>
    <name evidence="1" type="ORF">MGLY_25470</name>
</gene>
<keyword evidence="2" id="KW-1185">Reference proteome</keyword>
<dbReference type="EMBL" id="CP046244">
    <property type="protein sequence ID" value="QGP93147.1"/>
    <property type="molecule type" value="Genomic_DNA"/>
</dbReference>
<proteinExistence type="predicted"/>
<protein>
    <submittedName>
        <fullName evidence="1">Uncharacterized protein</fullName>
    </submittedName>
</protein>
<reference evidence="1 2" key="1">
    <citation type="submission" date="2019-11" db="EMBL/GenBank/DDBJ databases">
        <title>Genome sequence of Moorella glycerini DSM11254.</title>
        <authorList>
            <person name="Poehlein A."/>
            <person name="Boeer T."/>
            <person name="Daniel R."/>
        </authorList>
    </citation>
    <scope>NUCLEOTIDE SEQUENCE [LARGE SCALE GENOMIC DNA]</scope>
    <source>
        <strain evidence="1 2">DSM 11254</strain>
    </source>
</reference>
<dbReference type="AlphaFoldDB" id="A0A6I5ZUF1"/>
<dbReference type="Proteomes" id="UP000425916">
    <property type="component" value="Chromosome"/>
</dbReference>
<accession>A0A6I5ZUF1</accession>
<name>A0A6I5ZUF1_9FIRM</name>
<evidence type="ECO:0000313" key="2">
    <source>
        <dbReference type="Proteomes" id="UP000425916"/>
    </source>
</evidence>
<evidence type="ECO:0000313" key="1">
    <source>
        <dbReference type="EMBL" id="QGP93147.1"/>
    </source>
</evidence>
<sequence length="65" mass="7718">MSKAQYTTSITPCPYRAGSFNFYRLFWQVIARYQGKVDEYQETYQPDIIFISNARLAIIEEKRSL</sequence>